<sequence>MKNILRTIAGIFVGLLVLFVLIIAVEAFSAVVHPFPPGFEGTQDEICAHVERYPGWVLAAVVPMWGATAFAAVWVAGKLGQFYAATFVGFLLNLALISNLAMLPYPLWFKGACLLLLPLATIGAVWLTPIQK</sequence>
<evidence type="ECO:0000313" key="3">
    <source>
        <dbReference type="Proteomes" id="UP000318878"/>
    </source>
</evidence>
<dbReference type="EMBL" id="SJPF01000008">
    <property type="protein sequence ID" value="TWT29411.1"/>
    <property type="molecule type" value="Genomic_DNA"/>
</dbReference>
<dbReference type="OrthoDB" id="287528at2"/>
<evidence type="ECO:0000256" key="1">
    <source>
        <dbReference type="SAM" id="Phobius"/>
    </source>
</evidence>
<organism evidence="2 3">
    <name type="scientific">Blastopirellula retiformator</name>
    <dbReference type="NCBI Taxonomy" id="2527970"/>
    <lineage>
        <taxon>Bacteria</taxon>
        <taxon>Pseudomonadati</taxon>
        <taxon>Planctomycetota</taxon>
        <taxon>Planctomycetia</taxon>
        <taxon>Pirellulales</taxon>
        <taxon>Pirellulaceae</taxon>
        <taxon>Blastopirellula</taxon>
    </lineage>
</organism>
<keyword evidence="3" id="KW-1185">Reference proteome</keyword>
<keyword evidence="1" id="KW-0812">Transmembrane</keyword>
<dbReference type="Proteomes" id="UP000318878">
    <property type="component" value="Unassembled WGS sequence"/>
</dbReference>
<name>A0A5C5USH2_9BACT</name>
<feature type="transmembrane region" description="Helical" evidence="1">
    <location>
        <begin position="53"/>
        <end position="75"/>
    </location>
</feature>
<gene>
    <name evidence="2" type="ORF">Enr8_49270</name>
</gene>
<reference evidence="2 3" key="1">
    <citation type="submission" date="2019-02" db="EMBL/GenBank/DDBJ databases">
        <title>Deep-cultivation of Planctomycetes and their phenomic and genomic characterization uncovers novel biology.</title>
        <authorList>
            <person name="Wiegand S."/>
            <person name="Jogler M."/>
            <person name="Boedeker C."/>
            <person name="Pinto D."/>
            <person name="Vollmers J."/>
            <person name="Rivas-Marin E."/>
            <person name="Kohn T."/>
            <person name="Peeters S.H."/>
            <person name="Heuer A."/>
            <person name="Rast P."/>
            <person name="Oberbeckmann S."/>
            <person name="Bunk B."/>
            <person name="Jeske O."/>
            <person name="Meyerdierks A."/>
            <person name="Storesund J.E."/>
            <person name="Kallscheuer N."/>
            <person name="Luecker S."/>
            <person name="Lage O.M."/>
            <person name="Pohl T."/>
            <person name="Merkel B.J."/>
            <person name="Hornburger P."/>
            <person name="Mueller R.-W."/>
            <person name="Bruemmer F."/>
            <person name="Labrenz M."/>
            <person name="Spormann A.M."/>
            <person name="Op Den Camp H."/>
            <person name="Overmann J."/>
            <person name="Amann R."/>
            <person name="Jetten M.S.M."/>
            <person name="Mascher T."/>
            <person name="Medema M.H."/>
            <person name="Devos D.P."/>
            <person name="Kaster A.-K."/>
            <person name="Ovreas L."/>
            <person name="Rohde M."/>
            <person name="Galperin M.Y."/>
            <person name="Jogler C."/>
        </authorList>
    </citation>
    <scope>NUCLEOTIDE SEQUENCE [LARGE SCALE GENOMIC DNA]</scope>
    <source>
        <strain evidence="2 3">Enr8</strain>
    </source>
</reference>
<feature type="transmembrane region" description="Helical" evidence="1">
    <location>
        <begin position="107"/>
        <end position="127"/>
    </location>
</feature>
<comment type="caution">
    <text evidence="2">The sequence shown here is derived from an EMBL/GenBank/DDBJ whole genome shotgun (WGS) entry which is preliminary data.</text>
</comment>
<feature type="transmembrane region" description="Helical" evidence="1">
    <location>
        <begin position="82"/>
        <end position="101"/>
    </location>
</feature>
<accession>A0A5C5USH2</accession>
<evidence type="ECO:0000313" key="2">
    <source>
        <dbReference type="EMBL" id="TWT29411.1"/>
    </source>
</evidence>
<proteinExistence type="predicted"/>
<dbReference type="AlphaFoldDB" id="A0A5C5USH2"/>
<dbReference type="RefSeq" id="WP_146436762.1">
    <property type="nucleotide sequence ID" value="NZ_SJPF01000008.1"/>
</dbReference>
<protein>
    <submittedName>
        <fullName evidence="2">Uncharacterized protein</fullName>
    </submittedName>
</protein>
<keyword evidence="1" id="KW-0472">Membrane</keyword>
<keyword evidence="1" id="KW-1133">Transmembrane helix</keyword>